<dbReference type="PANTHER" id="PTHR38442">
    <property type="entry name" value="INNER MEMBRANE PROTEIN-RELATED"/>
    <property type="match status" value="1"/>
</dbReference>
<sequence>MKTNDTYHKKAKQLKKHKTLATSFFVIMLVLYITMEVTIRNHTAIWMGYVKAFAEAAMVGALADWFAVTALFHHPMGLRIPHTNLIEKKKQDIGDNLGAFVVDNFLNPETIRPYIEQMDISVTLTKWLDKESNKQIIIEETSIILNKILEDLNDEEIARFIAKKGNELIQKVALNKVFASILQYLLERKEHEKILSFLLEKIKYYIVENEDTVKQRVKKESGFFVPGFVDNMLANRITVGIANFLHEIEEDKNHRIRQEITEHLYKFSTQLKEENKWNEDFEKIKSGLLSPENLNQYANDIWQNIKATILKEITNKDAAFFNYLHKTISGFALNLKTDQGLRDKINKQVKYNAFRLILKNKATVGNIISNTVGNWKGRELSEKLELEVGKDLQYIRINGTLVGGLVGLLIYSITQLL</sequence>
<dbReference type="PANTHER" id="PTHR38442:SF1">
    <property type="entry name" value="INNER MEMBRANE PROTEIN"/>
    <property type="match status" value="1"/>
</dbReference>
<evidence type="ECO:0000256" key="1">
    <source>
        <dbReference type="SAM" id="Phobius"/>
    </source>
</evidence>
<accession>A0A386HUL6</accession>
<keyword evidence="1" id="KW-0812">Transmembrane</keyword>
<feature type="transmembrane region" description="Helical" evidence="1">
    <location>
        <begin position="20"/>
        <end position="40"/>
    </location>
</feature>
<keyword evidence="1" id="KW-0472">Membrane</keyword>
<dbReference type="EMBL" id="CP032489">
    <property type="protein sequence ID" value="AYD49412.1"/>
    <property type="molecule type" value="Genomic_DNA"/>
</dbReference>
<dbReference type="AlphaFoldDB" id="A0A386HUL6"/>
<dbReference type="InterPro" id="IPR007383">
    <property type="entry name" value="DUF445"/>
</dbReference>
<reference evidence="2 3" key="1">
    <citation type="submission" date="2018-09" db="EMBL/GenBank/DDBJ databases">
        <title>Arachidicoccus sp. nov., a bacterium isolated from soil.</title>
        <authorList>
            <person name="Weon H.-Y."/>
            <person name="Kwon S.-W."/>
            <person name="Lee S.A."/>
        </authorList>
    </citation>
    <scope>NUCLEOTIDE SEQUENCE [LARGE SCALE GENOMIC DNA]</scope>
    <source>
        <strain evidence="2 3">KIS59-12</strain>
    </source>
</reference>
<dbReference type="KEGG" id="ark:D6B99_11140"/>
<keyword evidence="1" id="KW-1133">Transmembrane helix</keyword>
<evidence type="ECO:0000313" key="3">
    <source>
        <dbReference type="Proteomes" id="UP000266118"/>
    </source>
</evidence>
<dbReference type="Proteomes" id="UP000266118">
    <property type="component" value="Chromosome"/>
</dbReference>
<gene>
    <name evidence="2" type="ORF">D6B99_11140</name>
</gene>
<proteinExistence type="predicted"/>
<dbReference type="OrthoDB" id="9769590at2"/>
<dbReference type="Pfam" id="PF04286">
    <property type="entry name" value="DUF445"/>
    <property type="match status" value="1"/>
</dbReference>
<keyword evidence="3" id="KW-1185">Reference proteome</keyword>
<protein>
    <submittedName>
        <fullName evidence="2">DUF445 domain-containing protein</fullName>
    </submittedName>
</protein>
<dbReference type="GO" id="GO:0005886">
    <property type="term" value="C:plasma membrane"/>
    <property type="evidence" value="ECO:0007669"/>
    <property type="project" value="TreeGrafter"/>
</dbReference>
<organism evidence="2 3">
    <name type="scientific">Arachidicoccus soli</name>
    <dbReference type="NCBI Taxonomy" id="2341117"/>
    <lineage>
        <taxon>Bacteria</taxon>
        <taxon>Pseudomonadati</taxon>
        <taxon>Bacteroidota</taxon>
        <taxon>Chitinophagia</taxon>
        <taxon>Chitinophagales</taxon>
        <taxon>Chitinophagaceae</taxon>
        <taxon>Arachidicoccus</taxon>
    </lineage>
</organism>
<evidence type="ECO:0000313" key="2">
    <source>
        <dbReference type="EMBL" id="AYD49412.1"/>
    </source>
</evidence>
<name>A0A386HUL6_9BACT</name>